<evidence type="ECO:0000313" key="3">
    <source>
        <dbReference type="Proteomes" id="UP000263595"/>
    </source>
</evidence>
<gene>
    <name evidence="2" type="ORF">CCOS865_03411</name>
</gene>
<keyword evidence="1" id="KW-0812">Transmembrane</keyword>
<feature type="transmembrane region" description="Helical" evidence="1">
    <location>
        <begin position="6"/>
        <end position="24"/>
    </location>
</feature>
<sequence>MTTTSLILSIVLIGIGATLVMDLWTQLLKRLGVTTLNYAMLGRWAGHLLNGRVCHQAIGKADPVRHELAWGWILHYLIGLVFAASLITLAGQGWLLAPTLIPALLFGLCSALAPLCLMQPAMGAGFFASKTPTPLKNCLRSLATHCIFGLGLYLSALVLSLA</sequence>
<evidence type="ECO:0000256" key="1">
    <source>
        <dbReference type="SAM" id="Phobius"/>
    </source>
</evidence>
<name>A0A383RVU2_9PSED</name>
<accession>A0A383RVU2</accession>
<proteinExistence type="predicted"/>
<reference evidence="3" key="1">
    <citation type="submission" date="2018-08" db="EMBL/GenBank/DDBJ databases">
        <authorList>
            <person name="Blom J."/>
        </authorList>
    </citation>
    <scope>NUCLEOTIDE SEQUENCE [LARGE SCALE GENOMIC DNA]</scope>
    <source>
        <strain evidence="3">CCOS 865</strain>
    </source>
</reference>
<dbReference type="Pfam" id="PF11158">
    <property type="entry name" value="DUF2938"/>
    <property type="match status" value="1"/>
</dbReference>
<keyword evidence="1" id="KW-1133">Transmembrane helix</keyword>
<dbReference type="RefSeq" id="WP_119143019.1">
    <property type="nucleotide sequence ID" value="NZ_CBCSFL010000067.1"/>
</dbReference>
<dbReference type="EMBL" id="UNOZ01000027">
    <property type="protein sequence ID" value="SYX91142.1"/>
    <property type="molecule type" value="Genomic_DNA"/>
</dbReference>
<keyword evidence="3" id="KW-1185">Reference proteome</keyword>
<feature type="transmembrane region" description="Helical" evidence="1">
    <location>
        <begin position="95"/>
        <end position="117"/>
    </location>
</feature>
<dbReference type="Proteomes" id="UP000263595">
    <property type="component" value="Unassembled WGS sequence"/>
</dbReference>
<protein>
    <submittedName>
        <fullName evidence="2">Membrane protein</fullName>
    </submittedName>
</protein>
<organism evidence="2 3">
    <name type="scientific">Pseudomonas reidholzensis</name>
    <dbReference type="NCBI Taxonomy" id="1785162"/>
    <lineage>
        <taxon>Bacteria</taxon>
        <taxon>Pseudomonadati</taxon>
        <taxon>Pseudomonadota</taxon>
        <taxon>Gammaproteobacteria</taxon>
        <taxon>Pseudomonadales</taxon>
        <taxon>Pseudomonadaceae</taxon>
        <taxon>Pseudomonas</taxon>
    </lineage>
</organism>
<feature type="transmembrane region" description="Helical" evidence="1">
    <location>
        <begin position="68"/>
        <end position="89"/>
    </location>
</feature>
<evidence type="ECO:0000313" key="2">
    <source>
        <dbReference type="EMBL" id="SYX91142.1"/>
    </source>
</evidence>
<dbReference type="AlphaFoldDB" id="A0A383RVU2"/>
<dbReference type="OrthoDB" id="9812539at2"/>
<keyword evidence="1" id="KW-0472">Membrane</keyword>
<dbReference type="InterPro" id="IPR021329">
    <property type="entry name" value="DUF2938"/>
</dbReference>
<feature type="transmembrane region" description="Helical" evidence="1">
    <location>
        <begin position="138"/>
        <end position="161"/>
    </location>
</feature>